<dbReference type="InterPro" id="IPR029071">
    <property type="entry name" value="Ubiquitin-like_domsf"/>
</dbReference>
<sequence length="75" mass="8863">FTANTCERDADYLREQTTKISQEDTIGDLKKLISAQTGTRWDKIVLKKWYTIFKDHVSLGDYEIHDGMNLELYYQ</sequence>
<dbReference type="Proteomes" id="UP001108240">
    <property type="component" value="Unplaced"/>
</dbReference>
<keyword evidence="7" id="KW-1185">Reference proteome</keyword>
<dbReference type="AlphaFoldDB" id="A0A9J8BYQ0"/>
<comment type="subunit">
    <text evidence="3">Interacts with CLK1, CLK3 and CLK4. Interacts with coilin/COIL. Interacts with spliceosome components SART1 and EFTUD2. Interacts with FANCI; this interaction promotes FANCI dimerization.</text>
</comment>
<evidence type="ECO:0000256" key="1">
    <source>
        <dbReference type="ARBA" id="ARBA00021360"/>
    </source>
</evidence>
<dbReference type="Ensembl" id="ENSCCRT00000163950.1">
    <property type="protein sequence ID" value="ENSCCRP00000161818.1"/>
    <property type="gene ID" value="ENSCCRG00000055097.1"/>
</dbReference>
<evidence type="ECO:0000256" key="4">
    <source>
        <dbReference type="ARBA" id="ARBA00059610"/>
    </source>
</evidence>
<dbReference type="InterPro" id="IPR039732">
    <property type="entry name" value="Hub1/Ubl5"/>
</dbReference>
<dbReference type="GeneTree" id="ENSGT00390000001945"/>
<dbReference type="InterPro" id="IPR000626">
    <property type="entry name" value="Ubiquitin-like_dom"/>
</dbReference>
<dbReference type="PANTHER" id="PTHR13042">
    <property type="entry name" value="UBIQUITIN-LIKE PROTEIN 5"/>
    <property type="match status" value="1"/>
</dbReference>
<organism evidence="6 7">
    <name type="scientific">Cyprinus carpio carpio</name>
    <dbReference type="NCBI Taxonomy" id="630221"/>
    <lineage>
        <taxon>Eukaryota</taxon>
        <taxon>Metazoa</taxon>
        <taxon>Chordata</taxon>
        <taxon>Craniata</taxon>
        <taxon>Vertebrata</taxon>
        <taxon>Euteleostomi</taxon>
        <taxon>Actinopterygii</taxon>
        <taxon>Neopterygii</taxon>
        <taxon>Teleostei</taxon>
        <taxon>Ostariophysi</taxon>
        <taxon>Cypriniformes</taxon>
        <taxon>Cyprinidae</taxon>
        <taxon>Cyprininae</taxon>
        <taxon>Cyprinus</taxon>
    </lineage>
</organism>
<dbReference type="Gene3D" id="3.10.20.90">
    <property type="entry name" value="Phosphatidylinositol 3-kinase Catalytic Subunit, Chain A, domain 1"/>
    <property type="match status" value="1"/>
</dbReference>
<feature type="domain" description="Ubiquitin-like" evidence="5">
    <location>
        <begin position="17"/>
        <end position="71"/>
    </location>
</feature>
<keyword evidence="2" id="KW-0833">Ubl conjugation pathway</keyword>
<evidence type="ECO:0000256" key="3">
    <source>
        <dbReference type="ARBA" id="ARBA00046630"/>
    </source>
</evidence>
<evidence type="ECO:0000313" key="7">
    <source>
        <dbReference type="Proteomes" id="UP001108240"/>
    </source>
</evidence>
<reference evidence="6" key="2">
    <citation type="submission" date="2025-09" db="UniProtKB">
        <authorList>
            <consortium name="Ensembl"/>
        </authorList>
    </citation>
    <scope>IDENTIFICATION</scope>
</reference>
<reference evidence="6" key="1">
    <citation type="submission" date="2025-08" db="UniProtKB">
        <authorList>
            <consortium name="Ensembl"/>
        </authorList>
    </citation>
    <scope>IDENTIFICATION</scope>
</reference>
<evidence type="ECO:0000259" key="5">
    <source>
        <dbReference type="Pfam" id="PF14560"/>
    </source>
</evidence>
<accession>A0A9J8BYQ0</accession>
<dbReference type="FunFam" id="3.10.20.90:FF:000052">
    <property type="entry name" value="Ubiquitin-like protein 5"/>
    <property type="match status" value="1"/>
</dbReference>
<proteinExistence type="predicted"/>
<name>A0A9J8BYQ0_CYPCA</name>
<evidence type="ECO:0000256" key="2">
    <source>
        <dbReference type="ARBA" id="ARBA00022786"/>
    </source>
</evidence>
<dbReference type="Pfam" id="PF14560">
    <property type="entry name" value="Ubiquitin_2"/>
    <property type="match status" value="1"/>
</dbReference>
<protein>
    <recommendedName>
        <fullName evidence="1">Ubiquitin-like protein 5</fullName>
    </recommendedName>
</protein>
<dbReference type="SUPFAM" id="SSF54236">
    <property type="entry name" value="Ubiquitin-like"/>
    <property type="match status" value="1"/>
</dbReference>
<evidence type="ECO:0000313" key="6">
    <source>
        <dbReference type="Ensembl" id="ENSCCRP00000161818.1"/>
    </source>
</evidence>
<comment type="function">
    <text evidence="4">Ubiquitin-like protein that plays a role in cell proliferation and sister chromatid cohesion by associating with spliceosomal proteins. Participates thereby in pre-mRNA splicing by maintaining spliceosome integrity. Promotes the functional integrity of the Fanconi anemia DNA repair pathway by interacting with FANCI component and subsequently mediating the formation of FANCI homodimers. Also plays a protective role against ER stress-induced apoptosis.</text>
</comment>